<proteinExistence type="predicted"/>
<organism evidence="1">
    <name type="scientific">viral metagenome</name>
    <dbReference type="NCBI Taxonomy" id="1070528"/>
    <lineage>
        <taxon>unclassified sequences</taxon>
        <taxon>metagenomes</taxon>
        <taxon>organismal metagenomes</taxon>
    </lineage>
</organism>
<protein>
    <recommendedName>
        <fullName evidence="2">CRAL-TRIO domain-containing protein</fullName>
    </recommendedName>
</protein>
<dbReference type="AlphaFoldDB" id="A0A6C0KM31"/>
<reference evidence="1" key="1">
    <citation type="journal article" date="2020" name="Nature">
        <title>Giant virus diversity and host interactions through global metagenomics.</title>
        <authorList>
            <person name="Schulz F."/>
            <person name="Roux S."/>
            <person name="Paez-Espino D."/>
            <person name="Jungbluth S."/>
            <person name="Walsh D.A."/>
            <person name="Denef V.J."/>
            <person name="McMahon K.D."/>
            <person name="Konstantinidis K.T."/>
            <person name="Eloe-Fadrosh E.A."/>
            <person name="Kyrpides N.C."/>
            <person name="Woyke T."/>
        </authorList>
    </citation>
    <scope>NUCLEOTIDE SEQUENCE</scope>
    <source>
        <strain evidence="1">GVMAG-S-3300012919-55</strain>
    </source>
</reference>
<evidence type="ECO:0000313" key="1">
    <source>
        <dbReference type="EMBL" id="QHU17730.1"/>
    </source>
</evidence>
<dbReference type="EMBL" id="MN740917">
    <property type="protein sequence ID" value="QHU17730.1"/>
    <property type="molecule type" value="Genomic_DNA"/>
</dbReference>
<accession>A0A6C0KM31</accession>
<sequence length="158" mass="19271">MYIYISLMSIEPLFNFEVKIENKKLLYIIESRGIEFTELRMIHFIKELDIFLETLRNEKIKKVYFIFNMTKYTIPKNLTLLRELSDVFAKYTHIFIEKLEFSIIEVDNNIFRMFLSLFKQYYTPRKPLYICKNQEETQDCLNDPKKREILHEVNSTDL</sequence>
<evidence type="ECO:0008006" key="2">
    <source>
        <dbReference type="Google" id="ProtNLM"/>
    </source>
</evidence>
<name>A0A6C0KM31_9ZZZZ</name>